<evidence type="ECO:0000313" key="1">
    <source>
        <dbReference type="EMBL" id="KRS15631.1"/>
    </source>
</evidence>
<name>A0A0T5P3Y0_9RHOB</name>
<organism evidence="1 3">
    <name type="scientific">Roseovarius indicus</name>
    <dbReference type="NCBI Taxonomy" id="540747"/>
    <lineage>
        <taxon>Bacteria</taxon>
        <taxon>Pseudomonadati</taxon>
        <taxon>Pseudomonadota</taxon>
        <taxon>Alphaproteobacteria</taxon>
        <taxon>Rhodobacterales</taxon>
        <taxon>Roseobacteraceae</taxon>
        <taxon>Roseovarius</taxon>
    </lineage>
</organism>
<reference evidence="1 3" key="1">
    <citation type="submission" date="2015-04" db="EMBL/GenBank/DDBJ databases">
        <title>The draft genome sequence of Roseovarius indicus B108T.</title>
        <authorList>
            <person name="Li G."/>
            <person name="Lai Q."/>
            <person name="Shao Z."/>
            <person name="Yan P."/>
        </authorList>
    </citation>
    <scope>NUCLEOTIDE SEQUENCE [LARGE SCALE GENOMIC DNA]</scope>
    <source>
        <strain evidence="1 3">B108</strain>
    </source>
</reference>
<accession>A0A0T5P3Y0</accession>
<dbReference type="KEGG" id="rid:RIdsm_03683"/>
<sequence>MTHPAFHSISDAIEALEAALESANLTLIQRQVLSDMRDDLHGVNEIDTFSDVCKLAILRAQRGHFF</sequence>
<dbReference type="RefSeq" id="WP_057819843.1">
    <property type="nucleotide sequence ID" value="NZ_FOMY01000022.1"/>
</dbReference>
<dbReference type="EMBL" id="LAXI01000020">
    <property type="protein sequence ID" value="KRS15631.1"/>
    <property type="molecule type" value="Genomic_DNA"/>
</dbReference>
<dbReference type="EMBL" id="CP031598">
    <property type="protein sequence ID" value="QEW27862.1"/>
    <property type="molecule type" value="Genomic_DNA"/>
</dbReference>
<dbReference type="PATRIC" id="fig|540747.5.peg.2870"/>
<evidence type="ECO:0000313" key="3">
    <source>
        <dbReference type="Proteomes" id="UP000051401"/>
    </source>
</evidence>
<dbReference type="STRING" id="540747.SAMN04488031_1224"/>
<protein>
    <submittedName>
        <fullName evidence="1">Uncharacterized protein</fullName>
    </submittedName>
</protein>
<dbReference type="AlphaFoldDB" id="A0A0T5P3Y0"/>
<keyword evidence="3" id="KW-1185">Reference proteome</keyword>
<dbReference type="Proteomes" id="UP000051401">
    <property type="component" value="Unassembled WGS sequence"/>
</dbReference>
<dbReference type="Proteomes" id="UP000325785">
    <property type="component" value="Chromosome"/>
</dbReference>
<evidence type="ECO:0000313" key="2">
    <source>
        <dbReference type="EMBL" id="QEW27862.1"/>
    </source>
</evidence>
<evidence type="ECO:0000313" key="4">
    <source>
        <dbReference type="Proteomes" id="UP000325785"/>
    </source>
</evidence>
<gene>
    <name evidence="2" type="ORF">RIdsm_03683</name>
    <name evidence="1" type="ORF">XM52_22585</name>
</gene>
<proteinExistence type="predicted"/>
<reference evidence="2 4" key="2">
    <citation type="submission" date="2018-08" db="EMBL/GenBank/DDBJ databases">
        <title>Genetic Globetrotter - A new plasmid hitch-hiking vast phylogenetic and geographic distances.</title>
        <authorList>
            <person name="Vollmers J."/>
            <person name="Petersen J."/>
        </authorList>
    </citation>
    <scope>NUCLEOTIDE SEQUENCE [LARGE SCALE GENOMIC DNA]</scope>
    <source>
        <strain evidence="2 4">DSM 26383</strain>
    </source>
</reference>